<reference evidence="1 2" key="1">
    <citation type="submission" date="2019-05" db="EMBL/GenBank/DDBJ databases">
        <title>Mikania micrantha, genome provides insights into the molecular mechanism of rapid growth.</title>
        <authorList>
            <person name="Liu B."/>
        </authorList>
    </citation>
    <scope>NUCLEOTIDE SEQUENCE [LARGE SCALE GENOMIC DNA]</scope>
    <source>
        <strain evidence="1">NLD-2019</strain>
        <tissue evidence="1">Leaf</tissue>
    </source>
</reference>
<dbReference type="AlphaFoldDB" id="A0A5N6LQL0"/>
<sequence>MCESDVLDSRDASANTDKTNGTIELEAHLQLKANLDIGILAFNLMVSLGIVDNQALLIFEAVKMPKDIRYSSCRCRASPYSHGYKNADVRTPKSHSLPIGNETECEEARCPICMEHPHNAVLLLCSSHEKGCRPYMCDTSSRHSNCLDQFRKSTMSKRGKQAQLLCPLCRGLINGWTVVAPARQFMNSKTRNCSLGTCDFAGNYSQLREHARRVHPHVRPTDVDPERELEWRILEDDMEQHDMLNMQFEFDDGVDVDVTGFMDGMSDIASPILDSDFDFGNLFSISETDFQNVLSEIDAAAEDTSLFFEDWDNMLSISSSFVSEIRESGRPRGTHYRLWGRPRESAQITTHFTQSSNGQPSPNNHQEQVATLVDFHELSSNLP</sequence>
<dbReference type="PANTHER" id="PTHR31197:SF36">
    <property type="entry name" value="ZINC FINGER, RING_FYVE_PHD-TYPE-RELATED"/>
    <property type="match status" value="1"/>
</dbReference>
<dbReference type="InterPro" id="IPR012866">
    <property type="entry name" value="DUF1644"/>
</dbReference>
<comment type="caution">
    <text evidence="1">The sequence shown here is derived from an EMBL/GenBank/DDBJ whole genome shotgun (WGS) entry which is preliminary data.</text>
</comment>
<dbReference type="Proteomes" id="UP000326396">
    <property type="component" value="Linkage Group LG9"/>
</dbReference>
<evidence type="ECO:0000313" key="1">
    <source>
        <dbReference type="EMBL" id="KAD2394475.1"/>
    </source>
</evidence>
<dbReference type="PANTHER" id="PTHR31197">
    <property type="entry name" value="OS01G0612600 PROTEIN"/>
    <property type="match status" value="1"/>
</dbReference>
<protein>
    <submittedName>
        <fullName evidence="1">Uncharacterized protein</fullName>
    </submittedName>
</protein>
<dbReference type="EMBL" id="SZYD01000019">
    <property type="protein sequence ID" value="KAD2394475.1"/>
    <property type="molecule type" value="Genomic_DNA"/>
</dbReference>
<gene>
    <name evidence="1" type="ORF">E3N88_41452</name>
</gene>
<evidence type="ECO:0000313" key="2">
    <source>
        <dbReference type="Proteomes" id="UP000326396"/>
    </source>
</evidence>
<dbReference type="OrthoDB" id="1921166at2759"/>
<name>A0A5N6LQL0_9ASTR</name>
<dbReference type="Pfam" id="PF07800">
    <property type="entry name" value="DUF1644"/>
    <property type="match status" value="1"/>
</dbReference>
<keyword evidence="2" id="KW-1185">Reference proteome</keyword>
<organism evidence="1 2">
    <name type="scientific">Mikania micrantha</name>
    <name type="common">bitter vine</name>
    <dbReference type="NCBI Taxonomy" id="192012"/>
    <lineage>
        <taxon>Eukaryota</taxon>
        <taxon>Viridiplantae</taxon>
        <taxon>Streptophyta</taxon>
        <taxon>Embryophyta</taxon>
        <taxon>Tracheophyta</taxon>
        <taxon>Spermatophyta</taxon>
        <taxon>Magnoliopsida</taxon>
        <taxon>eudicotyledons</taxon>
        <taxon>Gunneridae</taxon>
        <taxon>Pentapetalae</taxon>
        <taxon>asterids</taxon>
        <taxon>campanulids</taxon>
        <taxon>Asterales</taxon>
        <taxon>Asteraceae</taxon>
        <taxon>Asteroideae</taxon>
        <taxon>Heliantheae alliance</taxon>
        <taxon>Eupatorieae</taxon>
        <taxon>Mikania</taxon>
    </lineage>
</organism>
<accession>A0A5N6LQL0</accession>
<proteinExistence type="predicted"/>